<proteinExistence type="predicted"/>
<organism evidence="1">
    <name type="scientific">termite gut metagenome</name>
    <dbReference type="NCBI Taxonomy" id="433724"/>
    <lineage>
        <taxon>unclassified sequences</taxon>
        <taxon>metagenomes</taxon>
        <taxon>organismal metagenomes</taxon>
    </lineage>
</organism>
<dbReference type="AlphaFoldDB" id="A0A5J4RT49"/>
<sequence length="72" mass="8632">MNTEKGTKKQRLQRLLKPNPKGDLQMYLHRITHNYNSQQSYNDCAMNNVLCFTDVICERLIPEVYLHHLWNN</sequence>
<gene>
    <name evidence="1" type="ORF">EZS27_014730</name>
</gene>
<reference evidence="1" key="1">
    <citation type="submission" date="2019-03" db="EMBL/GenBank/DDBJ databases">
        <title>Single cell metagenomics reveals metabolic interactions within the superorganism composed of flagellate Streblomastix strix and complex community of Bacteroidetes bacteria on its surface.</title>
        <authorList>
            <person name="Treitli S.C."/>
            <person name="Kolisko M."/>
            <person name="Husnik F."/>
            <person name="Keeling P."/>
            <person name="Hampl V."/>
        </authorList>
    </citation>
    <scope>NUCLEOTIDE SEQUENCE</scope>
    <source>
        <strain evidence="1">STM</strain>
    </source>
</reference>
<name>A0A5J4RT49_9ZZZZ</name>
<evidence type="ECO:0000313" key="1">
    <source>
        <dbReference type="EMBL" id="KAA6337167.1"/>
    </source>
</evidence>
<protein>
    <submittedName>
        <fullName evidence="1">Uncharacterized protein</fullName>
    </submittedName>
</protein>
<comment type="caution">
    <text evidence="1">The sequence shown here is derived from an EMBL/GenBank/DDBJ whole genome shotgun (WGS) entry which is preliminary data.</text>
</comment>
<accession>A0A5J4RT49</accession>
<dbReference type="EMBL" id="SNRY01000724">
    <property type="protein sequence ID" value="KAA6337167.1"/>
    <property type="molecule type" value="Genomic_DNA"/>
</dbReference>